<comment type="caution">
    <text evidence="1">The sequence shown here is derived from an EMBL/GenBank/DDBJ whole genome shotgun (WGS) entry which is preliminary data.</text>
</comment>
<accession>A0A8H7TXW8</accession>
<gene>
    <name evidence="1" type="ORF">IEO21_10039</name>
</gene>
<reference evidence="1" key="2">
    <citation type="journal article" name="Front. Microbiol.">
        <title>Degradative Capacity of Two Strains of Rhodonia placenta: From Phenotype to Genotype.</title>
        <authorList>
            <person name="Kolle M."/>
            <person name="Horta M.A.C."/>
            <person name="Nowrousian M."/>
            <person name="Ohm R.A."/>
            <person name="Benz J.P."/>
            <person name="Pilgard A."/>
        </authorList>
    </citation>
    <scope>NUCLEOTIDE SEQUENCE</scope>
    <source>
        <strain evidence="1">FPRL280</strain>
    </source>
</reference>
<dbReference type="Proteomes" id="UP000639403">
    <property type="component" value="Unassembled WGS sequence"/>
</dbReference>
<proteinExistence type="predicted"/>
<reference evidence="1" key="1">
    <citation type="submission" date="2020-11" db="EMBL/GenBank/DDBJ databases">
        <authorList>
            <person name="Koelle M."/>
            <person name="Horta M.A.C."/>
            <person name="Nowrousian M."/>
            <person name="Ohm R.A."/>
            <person name="Benz P."/>
            <person name="Pilgard A."/>
        </authorList>
    </citation>
    <scope>NUCLEOTIDE SEQUENCE</scope>
    <source>
        <strain evidence="1">FPRL280</strain>
    </source>
</reference>
<sequence>MFKEVDLRKERAYALFISILNRSPGIADYVTSLCLGSPPTQFALGGLLRLCTELQTVTHLTLVGWSAFDIGLDTRVFERRFPNIKSLGLGELEINEIDFLRLFHVMPSLERLYLLVVEVLPAPEYVDQPPVARPNPMHEVHDITFIPAHSPSVCIVPILAKAPLQLRLRKLDLLLDPKTENSVEDAQDLLHKAGPSLEHLEMGVMQFEPRVSAISFADNSELRVLQLKDIALGIRKAAVLVRRMPLDWIPSTLAQVLPLHTRLQKIQLLIRMIHRWDWVDRDEYKSRLDWSNMDAELARIADEHPSVEISICVRRRAEKLEDWYDKMADLVLDNLSRVTKKKCRLGITCSQNLSENGYLSGETIGRTYEHWYDCPLTDSGSPDSDNVHSANLYEDDEGVALLMLEINEAFAPRVRSILYN</sequence>
<organism evidence="1 2">
    <name type="scientific">Rhodonia placenta</name>
    <dbReference type="NCBI Taxonomy" id="104341"/>
    <lineage>
        <taxon>Eukaryota</taxon>
        <taxon>Fungi</taxon>
        <taxon>Dikarya</taxon>
        <taxon>Basidiomycota</taxon>
        <taxon>Agaricomycotina</taxon>
        <taxon>Agaricomycetes</taxon>
        <taxon>Polyporales</taxon>
        <taxon>Adustoporiaceae</taxon>
        <taxon>Rhodonia</taxon>
    </lineage>
</organism>
<evidence type="ECO:0000313" key="2">
    <source>
        <dbReference type="Proteomes" id="UP000639403"/>
    </source>
</evidence>
<evidence type="ECO:0000313" key="1">
    <source>
        <dbReference type="EMBL" id="KAF9801807.1"/>
    </source>
</evidence>
<dbReference type="AlphaFoldDB" id="A0A8H7TXW8"/>
<name>A0A8H7TXW8_9APHY</name>
<dbReference type="EMBL" id="JADOXO010000634">
    <property type="protein sequence ID" value="KAF9801807.1"/>
    <property type="molecule type" value="Genomic_DNA"/>
</dbReference>
<protein>
    <submittedName>
        <fullName evidence="1">Uncharacterized protein</fullName>
    </submittedName>
</protein>